<feature type="transmembrane region" description="Helical" evidence="7">
    <location>
        <begin position="203"/>
        <end position="222"/>
    </location>
</feature>
<evidence type="ECO:0000256" key="3">
    <source>
        <dbReference type="ARBA" id="ARBA00022475"/>
    </source>
</evidence>
<keyword evidence="5 7" id="KW-1133">Transmembrane helix</keyword>
<dbReference type="Proteomes" id="UP000608522">
    <property type="component" value="Unassembled WGS sequence"/>
</dbReference>
<gene>
    <name evidence="9" type="ORF">Sspor_26850</name>
</gene>
<feature type="transmembrane region" description="Helical" evidence="7">
    <location>
        <begin position="178"/>
        <end position="196"/>
    </location>
</feature>
<keyword evidence="3" id="KW-1003">Cell membrane</keyword>
<dbReference type="PANTHER" id="PTHR33406:SF11">
    <property type="entry name" value="MEMBRANE PROTEIN SCO6666-RELATED"/>
    <property type="match status" value="1"/>
</dbReference>
<feature type="transmembrane region" description="Helical" evidence="7">
    <location>
        <begin position="661"/>
        <end position="683"/>
    </location>
</feature>
<evidence type="ECO:0000256" key="6">
    <source>
        <dbReference type="ARBA" id="ARBA00023136"/>
    </source>
</evidence>
<reference evidence="10" key="1">
    <citation type="submission" date="2023-07" db="EMBL/GenBank/DDBJ databases">
        <title>Whole genome shotgun sequence of Streptomyces spororaveus NBRC 15456.</title>
        <authorList>
            <person name="Komaki H."/>
            <person name="Tamura T."/>
        </authorList>
    </citation>
    <scope>NUCLEOTIDE SEQUENCE [LARGE SCALE GENOMIC DNA]</scope>
    <source>
        <strain evidence="10">NBRC 15456</strain>
    </source>
</reference>
<feature type="transmembrane region" description="Helical" evidence="7">
    <location>
        <begin position="304"/>
        <end position="330"/>
    </location>
</feature>
<dbReference type="SUPFAM" id="SSF82866">
    <property type="entry name" value="Multidrug efflux transporter AcrB transmembrane domain"/>
    <property type="match status" value="2"/>
</dbReference>
<keyword evidence="10" id="KW-1185">Reference proteome</keyword>
<feature type="transmembrane region" description="Helical" evidence="7">
    <location>
        <begin position="549"/>
        <end position="570"/>
    </location>
</feature>
<dbReference type="InterPro" id="IPR004869">
    <property type="entry name" value="MMPL_dom"/>
</dbReference>
<name>A0ABQ3T9P4_9ACTN</name>
<evidence type="ECO:0000256" key="7">
    <source>
        <dbReference type="SAM" id="Phobius"/>
    </source>
</evidence>
<feature type="domain" description="Membrane transport protein MMPL" evidence="8">
    <location>
        <begin position="43"/>
        <end position="368"/>
    </location>
</feature>
<feature type="transmembrane region" description="Helical" evidence="7">
    <location>
        <begin position="638"/>
        <end position="655"/>
    </location>
</feature>
<protein>
    <submittedName>
        <fullName evidence="9">Membrane protein</fullName>
    </submittedName>
</protein>
<keyword evidence="6 7" id="KW-0472">Membrane</keyword>
<evidence type="ECO:0000256" key="4">
    <source>
        <dbReference type="ARBA" id="ARBA00022692"/>
    </source>
</evidence>
<feature type="transmembrane region" description="Helical" evidence="7">
    <location>
        <begin position="367"/>
        <end position="387"/>
    </location>
</feature>
<evidence type="ECO:0000256" key="1">
    <source>
        <dbReference type="ARBA" id="ARBA00004651"/>
    </source>
</evidence>
<evidence type="ECO:0000313" key="10">
    <source>
        <dbReference type="Proteomes" id="UP000608522"/>
    </source>
</evidence>
<feature type="transmembrane region" description="Helical" evidence="7">
    <location>
        <begin position="590"/>
        <end position="611"/>
    </location>
</feature>
<feature type="transmembrane region" description="Helical" evidence="7">
    <location>
        <begin position="276"/>
        <end position="298"/>
    </location>
</feature>
<comment type="subcellular location">
    <subcellularLocation>
        <location evidence="1">Cell membrane</location>
        <topology evidence="1">Multi-pass membrane protein</topology>
    </subcellularLocation>
</comment>
<comment type="caution">
    <text evidence="9">The sequence shown here is derived from an EMBL/GenBank/DDBJ whole genome shotgun (WGS) entry which is preliminary data.</text>
</comment>
<dbReference type="Pfam" id="PF03176">
    <property type="entry name" value="MMPL"/>
    <property type="match status" value="2"/>
</dbReference>
<organism evidence="9 10">
    <name type="scientific">Streptomyces spororaveus</name>
    <dbReference type="NCBI Taxonomy" id="284039"/>
    <lineage>
        <taxon>Bacteria</taxon>
        <taxon>Bacillati</taxon>
        <taxon>Actinomycetota</taxon>
        <taxon>Actinomycetes</taxon>
        <taxon>Kitasatosporales</taxon>
        <taxon>Streptomycetaceae</taxon>
        <taxon>Streptomyces</taxon>
    </lineage>
</organism>
<dbReference type="RefSeq" id="WP_202199239.1">
    <property type="nucleotide sequence ID" value="NZ_BAAATO010000005.1"/>
</dbReference>
<dbReference type="PANTHER" id="PTHR33406">
    <property type="entry name" value="MEMBRANE PROTEIN MJ1562-RELATED"/>
    <property type="match status" value="1"/>
</dbReference>
<evidence type="ECO:0000313" key="9">
    <source>
        <dbReference type="EMBL" id="GHI77124.1"/>
    </source>
</evidence>
<keyword evidence="4 7" id="KW-0812">Transmembrane</keyword>
<sequence length="735" mass="77381">MSALARWCFRHRWSVVLLWLILLVSAVGASSALGSKYANDFNLPDTDSSRALKLLDQAFPNQNGETDTIVWHVREGSVRDAAPRERVEQMLATVAKLPDVASVESPFAEAGAMQISSDGRTAYAPVTFSKGGDKLTAEQMKEFVATARAAEQGAGLQVEAGGSAVNLAEDEGGHTSELVGVLAAAVVLFLAFGSLFGMLLPLVTAIFGVGTAVSVIGLLSHTMTVADLSSVLATLVGLGVGIDYALFVVTRHRKGLLLGLDPEEAAVRAVNTSGRAVIFAGGTVCVALLGMFTMRLTFLNGVALGSALTVVLTVVASITLLPALLGILGMRVLSRRQRRRLAADGPARTGAAGAAERWSALVQRRPWPLAALAVLLMAAISLPTLSLRLGSSDQGNNAEATTSRRAYDLLADGFGPGFNGPLTIVAETPAAGDHEALDSLVGRLREVPGVAEVAALPAKPDATVGVVRVVPTTSPQAEETDRLIDRLRADVIPPAERGTTLRAYVGGQTALFKDFATVLGHRLPLFIGVIVALGFVLLLLAFRSVVVPLTAAVMNLVAAAASFGLLVALFQWGWGGEAVAAGRAGPIEAFLPMIMLSLLFGLSMDYQVFLVSRMHEEWVQSGDNARAVRVGLAETSRVINSAAVIMICVFSAFVLTGERQMAMFGIGLAGAVAMDAFVLRTVLVPALMHVLGRANWWLPAWLDRWLPHVAVEPAEEPVLTAPEDRRQPVGAGDHA</sequence>
<dbReference type="Gene3D" id="1.20.1640.10">
    <property type="entry name" value="Multidrug efflux transporter AcrB transmembrane domain"/>
    <property type="match status" value="2"/>
</dbReference>
<dbReference type="EMBL" id="BNED01000005">
    <property type="protein sequence ID" value="GHI77124.1"/>
    <property type="molecule type" value="Genomic_DNA"/>
</dbReference>
<comment type="similarity">
    <text evidence="2">Belongs to the resistance-nodulation-cell division (RND) (TC 2.A.6) family. MmpL subfamily.</text>
</comment>
<feature type="transmembrane region" description="Helical" evidence="7">
    <location>
        <begin position="523"/>
        <end position="542"/>
    </location>
</feature>
<evidence type="ECO:0000256" key="2">
    <source>
        <dbReference type="ARBA" id="ARBA00010157"/>
    </source>
</evidence>
<evidence type="ECO:0000259" key="8">
    <source>
        <dbReference type="Pfam" id="PF03176"/>
    </source>
</evidence>
<feature type="domain" description="Membrane transport protein MMPL" evidence="8">
    <location>
        <begin position="434"/>
        <end position="698"/>
    </location>
</feature>
<proteinExistence type="inferred from homology"/>
<feature type="transmembrane region" description="Helical" evidence="7">
    <location>
        <begin position="228"/>
        <end position="249"/>
    </location>
</feature>
<dbReference type="InterPro" id="IPR050545">
    <property type="entry name" value="Mycobact_MmpL"/>
</dbReference>
<accession>A0ABQ3T9P4</accession>
<evidence type="ECO:0000256" key="5">
    <source>
        <dbReference type="ARBA" id="ARBA00022989"/>
    </source>
</evidence>